<feature type="domain" description="Glyoxalase/fosfomycin resistance/dioxygenase" evidence="1">
    <location>
        <begin position="2"/>
        <end position="129"/>
    </location>
</feature>
<name>A0A3G9G342_9CAUL</name>
<dbReference type="RefSeq" id="WP_126421909.1">
    <property type="nucleotide sequence ID" value="NZ_AP018827.1"/>
</dbReference>
<dbReference type="SUPFAM" id="SSF54593">
    <property type="entry name" value="Glyoxalase/Bleomycin resistance protein/Dihydroxybiphenyl dioxygenase"/>
    <property type="match status" value="1"/>
</dbReference>
<proteinExistence type="predicted"/>
<dbReference type="Gene3D" id="3.10.180.10">
    <property type="entry name" value="2,3-Dihydroxybiphenyl 1,2-Dioxygenase, domain 1"/>
    <property type="match status" value="1"/>
</dbReference>
<evidence type="ECO:0000313" key="3">
    <source>
        <dbReference type="Proteomes" id="UP000278756"/>
    </source>
</evidence>
<dbReference type="InterPro" id="IPR029068">
    <property type="entry name" value="Glyas_Bleomycin-R_OHBP_Dase"/>
</dbReference>
<dbReference type="AlphaFoldDB" id="A0A3G9G342"/>
<dbReference type="CDD" id="cd06588">
    <property type="entry name" value="PhnB_like"/>
    <property type="match status" value="1"/>
</dbReference>
<dbReference type="PANTHER" id="PTHR33990">
    <property type="entry name" value="PROTEIN YJDN-RELATED"/>
    <property type="match status" value="1"/>
</dbReference>
<dbReference type="InterPro" id="IPR004360">
    <property type="entry name" value="Glyas_Fos-R_dOase_dom"/>
</dbReference>
<evidence type="ECO:0000259" key="1">
    <source>
        <dbReference type="Pfam" id="PF00903"/>
    </source>
</evidence>
<dbReference type="PANTHER" id="PTHR33990:SF1">
    <property type="entry name" value="PROTEIN YJDN"/>
    <property type="match status" value="1"/>
</dbReference>
<dbReference type="OrthoDB" id="9795306at2"/>
<dbReference type="Proteomes" id="UP000278756">
    <property type="component" value="Chromosome 1"/>
</dbReference>
<gene>
    <name evidence="2" type="ORF">EM6_1681</name>
</gene>
<sequence length="145" mass="15912">MRIDVYLSFNGQCAEAFAFYQSVLGGELMTFPFSAAPDMPVDPALKDWVMHATLNTGEGIIQGADCPPEYGPSNPSGFCVSIQPHTVEETQRIWDGLTKEAKAVNMPIAPTFWSPLFGMFIDKYGQPWMINTVADEAFVAANTPQ</sequence>
<accession>A0A3G9G342</accession>
<dbReference type="InterPro" id="IPR028973">
    <property type="entry name" value="PhnB-like"/>
</dbReference>
<reference evidence="3" key="2">
    <citation type="journal article" date="2017" name="Plant Physiol. Biochem.">
        <title>Differential oxidative and antioxidative response of duckweed Lemna minor toward plant growth promoting/inhibiting bacteria.</title>
        <authorList>
            <person name="Ishizawa H."/>
            <person name="Kuroda M."/>
            <person name="Morikawa M."/>
            <person name="Ike M."/>
        </authorList>
    </citation>
    <scope>NUCLEOTIDE SEQUENCE [LARGE SCALE GENOMIC DNA]</scope>
    <source>
        <strain evidence="3">M6</strain>
    </source>
</reference>
<organism evidence="2 3">
    <name type="scientific">Asticcacaulis excentricus</name>
    <dbReference type="NCBI Taxonomy" id="78587"/>
    <lineage>
        <taxon>Bacteria</taxon>
        <taxon>Pseudomonadati</taxon>
        <taxon>Pseudomonadota</taxon>
        <taxon>Alphaproteobacteria</taxon>
        <taxon>Caulobacterales</taxon>
        <taxon>Caulobacteraceae</taxon>
        <taxon>Asticcacaulis</taxon>
    </lineage>
</organism>
<protein>
    <submittedName>
        <fullName evidence="2">PhnB protein</fullName>
    </submittedName>
</protein>
<dbReference type="EMBL" id="AP018827">
    <property type="protein sequence ID" value="BBF81086.1"/>
    <property type="molecule type" value="Genomic_DNA"/>
</dbReference>
<reference evidence="3" key="1">
    <citation type="journal article" date="2017" name="Biotechnol. Biofuels">
        <title>Evaluation of environmental bacterial communities as a factor affecting the growth of duckweed Lemna minor.</title>
        <authorList>
            <person name="Ishizawa H."/>
            <person name="Kuroda M."/>
            <person name="Morikawa M."/>
            <person name="Ike M."/>
        </authorList>
    </citation>
    <scope>NUCLEOTIDE SEQUENCE [LARGE SCALE GENOMIC DNA]</scope>
    <source>
        <strain evidence="3">M6</strain>
    </source>
</reference>
<dbReference type="Pfam" id="PF00903">
    <property type="entry name" value="Glyoxalase"/>
    <property type="match status" value="1"/>
</dbReference>
<evidence type="ECO:0000313" key="2">
    <source>
        <dbReference type="EMBL" id="BBF81086.1"/>
    </source>
</evidence>